<sequence length="133" mass="16043">MPKLFINLFKKYQDLNSSFISFKDFKNLSDYYKLFVFLTDSSSYKLHSTVELMEGAKFYLHKDQLGTPRAKHKIIKRPFKIEIYAYKLFFCGFPVRLDVHFNHNYTFYYRYTFSNSLGYDDRKKVKSFINGDL</sequence>
<dbReference type="RefSeq" id="WP_224459797.1">
    <property type="nucleotide sequence ID" value="NZ_JAIQZE010000001.1"/>
</dbReference>
<proteinExistence type="predicted"/>
<accession>A0ABS7XFX8</accession>
<dbReference type="Proteomes" id="UP001199314">
    <property type="component" value="Unassembled WGS sequence"/>
</dbReference>
<comment type="caution">
    <text evidence="1">The sequence shown here is derived from an EMBL/GenBank/DDBJ whole genome shotgun (WGS) entry which is preliminary data.</text>
</comment>
<evidence type="ECO:0000313" key="2">
    <source>
        <dbReference type="Proteomes" id="UP001199314"/>
    </source>
</evidence>
<evidence type="ECO:0000313" key="1">
    <source>
        <dbReference type="EMBL" id="MBZ9777414.1"/>
    </source>
</evidence>
<dbReference type="EMBL" id="JAIQZE010000001">
    <property type="protein sequence ID" value="MBZ9777414.1"/>
    <property type="molecule type" value="Genomic_DNA"/>
</dbReference>
<organism evidence="1 2">
    <name type="scientific">Psychroflexus longus</name>
    <dbReference type="NCBI Taxonomy" id="2873596"/>
    <lineage>
        <taxon>Bacteria</taxon>
        <taxon>Pseudomonadati</taxon>
        <taxon>Bacteroidota</taxon>
        <taxon>Flavobacteriia</taxon>
        <taxon>Flavobacteriales</taxon>
        <taxon>Flavobacteriaceae</taxon>
        <taxon>Psychroflexus</taxon>
    </lineage>
</organism>
<name>A0ABS7XFX8_9FLAO</name>
<keyword evidence="2" id="KW-1185">Reference proteome</keyword>
<reference evidence="2" key="1">
    <citation type="submission" date="2023-07" db="EMBL/GenBank/DDBJ databases">
        <title>Novel species isolated from saline lakes on Tibetan Plateau.</title>
        <authorList>
            <person name="Lu H."/>
        </authorList>
    </citation>
    <scope>NUCLEOTIDE SEQUENCE [LARGE SCALE GENOMIC DNA]</scope>
    <source>
        <strain evidence="2">CAK8W</strain>
    </source>
</reference>
<protein>
    <submittedName>
        <fullName evidence="1">Uncharacterized protein</fullName>
    </submittedName>
</protein>
<gene>
    <name evidence="1" type="ORF">LB452_00635</name>
</gene>